<dbReference type="GO" id="GO:0008270">
    <property type="term" value="F:zinc ion binding"/>
    <property type="evidence" value="ECO:0007669"/>
    <property type="project" value="UniProtKB-KW"/>
</dbReference>
<keyword evidence="7" id="KW-1185">Reference proteome</keyword>
<keyword evidence="1" id="KW-0479">Metal-binding</keyword>
<dbReference type="SUPFAM" id="SSF57850">
    <property type="entry name" value="RING/U-box"/>
    <property type="match status" value="1"/>
</dbReference>
<organism evidence="6 7">
    <name type="scientific">Cylindrotheca closterium</name>
    <dbReference type="NCBI Taxonomy" id="2856"/>
    <lineage>
        <taxon>Eukaryota</taxon>
        <taxon>Sar</taxon>
        <taxon>Stramenopiles</taxon>
        <taxon>Ochrophyta</taxon>
        <taxon>Bacillariophyta</taxon>
        <taxon>Bacillariophyceae</taxon>
        <taxon>Bacillariophycidae</taxon>
        <taxon>Bacillariales</taxon>
        <taxon>Bacillariaceae</taxon>
        <taxon>Cylindrotheca</taxon>
    </lineage>
</organism>
<proteinExistence type="predicted"/>
<dbReference type="AlphaFoldDB" id="A0AAD2CND7"/>
<accession>A0AAD2CND7</accession>
<feature type="domain" description="RING-type" evidence="5">
    <location>
        <begin position="6"/>
        <end position="67"/>
    </location>
</feature>
<dbReference type="EMBL" id="CAKOGP040000113">
    <property type="protein sequence ID" value="CAJ1930727.1"/>
    <property type="molecule type" value="Genomic_DNA"/>
</dbReference>
<evidence type="ECO:0000256" key="2">
    <source>
        <dbReference type="ARBA" id="ARBA00022771"/>
    </source>
</evidence>
<dbReference type="Pfam" id="PF13445">
    <property type="entry name" value="zf-RING_UBOX"/>
    <property type="match status" value="1"/>
</dbReference>
<protein>
    <recommendedName>
        <fullName evidence="5">RING-type domain-containing protein</fullName>
    </recommendedName>
</protein>
<keyword evidence="3" id="KW-0862">Zinc</keyword>
<comment type="caution">
    <text evidence="6">The sequence shown here is derived from an EMBL/GenBank/DDBJ whole genome shotgun (WGS) entry which is preliminary data.</text>
</comment>
<dbReference type="InterPro" id="IPR013083">
    <property type="entry name" value="Znf_RING/FYVE/PHD"/>
</dbReference>
<dbReference type="PROSITE" id="PS50089">
    <property type="entry name" value="ZF_RING_2"/>
    <property type="match status" value="1"/>
</dbReference>
<evidence type="ECO:0000313" key="7">
    <source>
        <dbReference type="Proteomes" id="UP001295423"/>
    </source>
</evidence>
<dbReference type="Proteomes" id="UP001295423">
    <property type="component" value="Unassembled WGS sequence"/>
</dbReference>
<dbReference type="InterPro" id="IPR027370">
    <property type="entry name" value="Znf-RING_euk"/>
</dbReference>
<gene>
    <name evidence="6" type="ORF">CYCCA115_LOCUS2057</name>
</gene>
<evidence type="ECO:0000259" key="5">
    <source>
        <dbReference type="PROSITE" id="PS50089"/>
    </source>
</evidence>
<keyword evidence="2 4" id="KW-0863">Zinc-finger</keyword>
<dbReference type="Gene3D" id="3.30.40.10">
    <property type="entry name" value="Zinc/RING finger domain, C3HC4 (zinc finger)"/>
    <property type="match status" value="1"/>
</dbReference>
<sequence length="396" mass="44127">MSFGDCPICLEEFKEADVLFKLPCYTCGYNFCVNCLDDFVKSSKDDFQEASDGSRQVKVQLNCPQCRSKYPMDILEIGVLRNAHILAASLVHNSTGQRLEDSDLSATQLAKKRDFQRYGQNKSIQGAFGLYKKVMHDGNLDLPEMLKVERLPAFDVYGQSNDGETGEASQDNNRAAETIDESLFQGLGESMGKDEKLFLTQLLTSGKAEKLAQAAMIMNGILKLSMSGHTMAANNSSDPNAHIKIAERIAKVKKQFPAANHMPGYFMIPPFDSSQKHLLLEDGQWNGKIVPPAQSKRVFDAIYEKNYRPKPSSRPVVLVKGVRGPVGRLGLRRGDAVTHVNDMEWNGSAAELKEYLRQSFAKHTSDEISMTVNANEETAEFLKVRSDMLSRSNILR</sequence>
<evidence type="ECO:0000256" key="4">
    <source>
        <dbReference type="PROSITE-ProRule" id="PRU00175"/>
    </source>
</evidence>
<evidence type="ECO:0000256" key="3">
    <source>
        <dbReference type="ARBA" id="ARBA00022833"/>
    </source>
</evidence>
<reference evidence="6" key="1">
    <citation type="submission" date="2023-08" db="EMBL/GenBank/DDBJ databases">
        <authorList>
            <person name="Audoor S."/>
            <person name="Bilcke G."/>
        </authorList>
    </citation>
    <scope>NUCLEOTIDE SEQUENCE</scope>
</reference>
<dbReference type="InterPro" id="IPR001841">
    <property type="entry name" value="Znf_RING"/>
</dbReference>
<evidence type="ECO:0000313" key="6">
    <source>
        <dbReference type="EMBL" id="CAJ1930727.1"/>
    </source>
</evidence>
<evidence type="ECO:0000256" key="1">
    <source>
        <dbReference type="ARBA" id="ARBA00022723"/>
    </source>
</evidence>
<name>A0AAD2CND7_9STRA</name>
<dbReference type="SMART" id="SM00184">
    <property type="entry name" value="RING"/>
    <property type="match status" value="1"/>
</dbReference>